<organism evidence="3 4">
    <name type="scientific">Terrimicrobium sacchariphilum</name>
    <dbReference type="NCBI Taxonomy" id="690879"/>
    <lineage>
        <taxon>Bacteria</taxon>
        <taxon>Pseudomonadati</taxon>
        <taxon>Verrucomicrobiota</taxon>
        <taxon>Terrimicrobiia</taxon>
        <taxon>Terrimicrobiales</taxon>
        <taxon>Terrimicrobiaceae</taxon>
        <taxon>Terrimicrobium</taxon>
    </lineage>
</organism>
<evidence type="ECO:0000256" key="1">
    <source>
        <dbReference type="SAM" id="SignalP"/>
    </source>
</evidence>
<gene>
    <name evidence="3" type="ORF">TSACC_2927</name>
</gene>
<dbReference type="NCBIfam" id="TIGR02595">
    <property type="entry name" value="PEP_CTERM"/>
    <property type="match status" value="1"/>
</dbReference>
<dbReference type="EMBL" id="BDCO01000002">
    <property type="protein sequence ID" value="GAT32528.1"/>
    <property type="molecule type" value="Genomic_DNA"/>
</dbReference>
<sequence length="254" mass="25973">MNRFSVVLRKHGAGVALKAVLCLVAAVTALIGSAPSAQSADALINLQFGGSDATAYTGAAVIGSEGDFWNLKTGGSKTNTSLLSSTGANTGVTVSFTSQYFGAVSPDQPGSFGFYGTSYADLMQGYIYAFDGTPRSISFSGLAASSSYSVYVYTQGDSGATDRQLTITTNGTTYTALPSVATESTFVASQNYLALTGISDAQGVLTLTYNFAAGEANINAVQVNGPVAVPEPSTCLLLGVSAIAGIGLLRRRRS</sequence>
<dbReference type="InParanoid" id="A0A146G6X8"/>
<evidence type="ECO:0000259" key="2">
    <source>
        <dbReference type="Pfam" id="PF07589"/>
    </source>
</evidence>
<proteinExistence type="predicted"/>
<dbReference type="InterPro" id="IPR013424">
    <property type="entry name" value="Ice-binding_C"/>
</dbReference>
<feature type="domain" description="Ice-binding protein C-terminal" evidence="2">
    <location>
        <begin position="228"/>
        <end position="252"/>
    </location>
</feature>
<dbReference type="STRING" id="690879.TSACC_2927"/>
<keyword evidence="1" id="KW-0732">Signal</keyword>
<dbReference type="AlphaFoldDB" id="A0A146G6X8"/>
<dbReference type="Pfam" id="PF07589">
    <property type="entry name" value="PEP-CTERM"/>
    <property type="match status" value="1"/>
</dbReference>
<keyword evidence="4" id="KW-1185">Reference proteome</keyword>
<dbReference type="OrthoDB" id="280583at2"/>
<reference evidence="4" key="1">
    <citation type="journal article" date="2017" name="Genome Announc.">
        <title>Draft Genome Sequence of Terrimicrobium sacchariphilum NM-5T, a Facultative Anaerobic Soil Bacterium of the Class Spartobacteria.</title>
        <authorList>
            <person name="Qiu Y.L."/>
            <person name="Tourlousse D.M."/>
            <person name="Matsuura N."/>
            <person name="Ohashi A."/>
            <person name="Sekiguchi Y."/>
        </authorList>
    </citation>
    <scope>NUCLEOTIDE SEQUENCE [LARGE SCALE GENOMIC DNA]</scope>
    <source>
        <strain evidence="4">NM-5</strain>
    </source>
</reference>
<name>A0A146G6X8_TERSA</name>
<dbReference type="RefSeq" id="WP_075078359.1">
    <property type="nucleotide sequence ID" value="NZ_BDCO01000002.1"/>
</dbReference>
<feature type="chain" id="PRO_5007524492" evidence="1">
    <location>
        <begin position="40"/>
        <end position="254"/>
    </location>
</feature>
<feature type="signal peptide" evidence="1">
    <location>
        <begin position="1"/>
        <end position="39"/>
    </location>
</feature>
<accession>A0A146G6X8</accession>
<protein>
    <submittedName>
        <fullName evidence="3">PEP-CTERM protein-sorting domain-containing protein</fullName>
    </submittedName>
</protein>
<evidence type="ECO:0000313" key="4">
    <source>
        <dbReference type="Proteomes" id="UP000076023"/>
    </source>
</evidence>
<evidence type="ECO:0000313" key="3">
    <source>
        <dbReference type="EMBL" id="GAT32528.1"/>
    </source>
</evidence>
<comment type="caution">
    <text evidence="3">The sequence shown here is derived from an EMBL/GenBank/DDBJ whole genome shotgun (WGS) entry which is preliminary data.</text>
</comment>
<dbReference type="Proteomes" id="UP000076023">
    <property type="component" value="Unassembled WGS sequence"/>
</dbReference>